<dbReference type="AlphaFoldDB" id="A0A2X4TLS4"/>
<dbReference type="Proteomes" id="UP000249091">
    <property type="component" value="Chromosome 1"/>
</dbReference>
<sequence length="104" mass="11423">MAQSGEVPLPVEGSDPATAAERWVETGKRGRSGNVSDSMQLRRDPLMGSWAGLPISTRAPMIEIGVETAVAVVAEERPDLVYPIWYVRPRTFRARVWLRSCAGV</sequence>
<dbReference type="KEGG" id="rcr:NCTC10994_00100"/>
<dbReference type="EMBL" id="LS483468">
    <property type="protein sequence ID" value="SQI28356.1"/>
    <property type="molecule type" value="Genomic_DNA"/>
</dbReference>
<protein>
    <submittedName>
        <fullName evidence="2">Uncharacterized protein</fullName>
    </submittedName>
</protein>
<organism evidence="2 3">
    <name type="scientific">Rhodococcus coprophilus</name>
    <dbReference type="NCBI Taxonomy" id="38310"/>
    <lineage>
        <taxon>Bacteria</taxon>
        <taxon>Bacillati</taxon>
        <taxon>Actinomycetota</taxon>
        <taxon>Actinomycetes</taxon>
        <taxon>Mycobacteriales</taxon>
        <taxon>Nocardiaceae</taxon>
        <taxon>Rhodococcus</taxon>
    </lineage>
</organism>
<proteinExistence type="predicted"/>
<dbReference type="RefSeq" id="WP_111731558.1">
    <property type="nucleotide sequence ID" value="NZ_JAFBBL010000001.1"/>
</dbReference>
<name>A0A2X4TLS4_9NOCA</name>
<accession>A0A2X4TLS4</accession>
<evidence type="ECO:0000256" key="1">
    <source>
        <dbReference type="SAM" id="MobiDB-lite"/>
    </source>
</evidence>
<reference evidence="2 3" key="1">
    <citation type="submission" date="2018-06" db="EMBL/GenBank/DDBJ databases">
        <authorList>
            <consortium name="Pathogen Informatics"/>
            <person name="Doyle S."/>
        </authorList>
    </citation>
    <scope>NUCLEOTIDE SEQUENCE [LARGE SCALE GENOMIC DNA]</scope>
    <source>
        <strain evidence="2 3">NCTC10994</strain>
    </source>
</reference>
<feature type="region of interest" description="Disordered" evidence="1">
    <location>
        <begin position="1"/>
        <end position="39"/>
    </location>
</feature>
<evidence type="ECO:0000313" key="3">
    <source>
        <dbReference type="Proteomes" id="UP000249091"/>
    </source>
</evidence>
<keyword evidence="3" id="KW-1185">Reference proteome</keyword>
<gene>
    <name evidence="2" type="ORF">NCTC10994_00100</name>
</gene>
<evidence type="ECO:0000313" key="2">
    <source>
        <dbReference type="EMBL" id="SQI28356.1"/>
    </source>
</evidence>